<accession>A0A380T848</accession>
<dbReference type="InterPro" id="IPR000644">
    <property type="entry name" value="CBS_dom"/>
</dbReference>
<reference evidence="3" key="1">
    <citation type="submission" date="2018-07" db="EMBL/GenBank/DDBJ databases">
        <authorList>
            <person name="Quirk P.G."/>
            <person name="Krulwich T.A."/>
        </authorList>
    </citation>
    <scope>NUCLEOTIDE SEQUENCE</scope>
</reference>
<feature type="domain" description="CBS" evidence="2">
    <location>
        <begin position="78"/>
        <end position="134"/>
    </location>
</feature>
<keyword evidence="1" id="KW-0129">CBS domain</keyword>
<dbReference type="AlphaFoldDB" id="A0A380T848"/>
<gene>
    <name evidence="3" type="ORF">DF3PB_1120004</name>
</gene>
<protein>
    <submittedName>
        <fullName evidence="3">CBS domain-containing protein</fullName>
    </submittedName>
</protein>
<dbReference type="InterPro" id="IPR046342">
    <property type="entry name" value="CBS_dom_sf"/>
</dbReference>
<dbReference type="SMART" id="SM00116">
    <property type="entry name" value="CBS"/>
    <property type="match status" value="2"/>
</dbReference>
<dbReference type="Gene3D" id="3.10.580.10">
    <property type="entry name" value="CBS-domain"/>
    <property type="match status" value="1"/>
</dbReference>
<feature type="domain" description="CBS" evidence="2">
    <location>
        <begin position="11"/>
        <end position="70"/>
    </location>
</feature>
<evidence type="ECO:0000259" key="2">
    <source>
        <dbReference type="PROSITE" id="PS51371"/>
    </source>
</evidence>
<evidence type="ECO:0000313" key="3">
    <source>
        <dbReference type="EMBL" id="SUS03879.1"/>
    </source>
</evidence>
<dbReference type="Pfam" id="PF00571">
    <property type="entry name" value="CBS"/>
    <property type="match status" value="2"/>
</dbReference>
<name>A0A380T848_9ZZZZ</name>
<sequence length="136" mass="14945">MKKALKAKDYVSRTSVRFAADMEIQEAMNLLLDKNVPGGPVFDKIGNLVGMLTDKDCLRAALAAGYYGELGGQVAEFMSSGDVSFINADTDIFDVANEFMQSPHSYFPVLKEGRFVGHIARREVLKAIALLRDEVP</sequence>
<proteinExistence type="predicted"/>
<dbReference type="EMBL" id="UIDG01000016">
    <property type="protein sequence ID" value="SUS03879.1"/>
    <property type="molecule type" value="Genomic_DNA"/>
</dbReference>
<dbReference type="InterPro" id="IPR051257">
    <property type="entry name" value="Diverse_CBS-Domain"/>
</dbReference>
<dbReference type="PANTHER" id="PTHR43080:SF26">
    <property type="entry name" value="REGULATORY PROTEIN"/>
    <property type="match status" value="1"/>
</dbReference>
<dbReference type="PANTHER" id="PTHR43080">
    <property type="entry name" value="CBS DOMAIN-CONTAINING PROTEIN CBSX3, MITOCHONDRIAL"/>
    <property type="match status" value="1"/>
</dbReference>
<dbReference type="PROSITE" id="PS51371">
    <property type="entry name" value="CBS"/>
    <property type="match status" value="2"/>
</dbReference>
<dbReference type="SUPFAM" id="SSF54631">
    <property type="entry name" value="CBS-domain pair"/>
    <property type="match status" value="1"/>
</dbReference>
<evidence type="ECO:0000256" key="1">
    <source>
        <dbReference type="ARBA" id="ARBA00023122"/>
    </source>
</evidence>
<organism evidence="3">
    <name type="scientific">metagenome</name>
    <dbReference type="NCBI Taxonomy" id="256318"/>
    <lineage>
        <taxon>unclassified sequences</taxon>
        <taxon>metagenomes</taxon>
    </lineage>
</organism>